<dbReference type="Pfam" id="PF13585">
    <property type="entry name" value="CHU_C"/>
    <property type="match status" value="1"/>
</dbReference>
<dbReference type="InterPro" id="IPR026341">
    <property type="entry name" value="T9SS_type_B"/>
</dbReference>
<dbReference type="InterPro" id="IPR022409">
    <property type="entry name" value="PKD/Chitinase_dom"/>
</dbReference>
<gene>
    <name evidence="2" type="ORF">SDC9_63588</name>
</gene>
<evidence type="ECO:0000313" key="2">
    <source>
        <dbReference type="EMBL" id="MPM17200.1"/>
    </source>
</evidence>
<dbReference type="Pfam" id="PF21471">
    <property type="entry name" value="Reelin_subrepeat-B"/>
    <property type="match status" value="1"/>
</dbReference>
<sequence length="696" mass="75055">MKTKVINIFPLVLFTLMSGMFQKADAQCFAEITTPTADTTICAGQSVFLDAFASCNYLMNNNFNNGTIGTGWSSNANPMYNNPCGPGMTGSGIHCWIGSFTNFPRELVTYPFLLYNGCNISWQMRYAADENTVDCEDPDLAGEGVHLQYSLPPYSTWNDINYWTPNSSYSGPLYVWNQYGESVPSTAFGPATKIRWFQDVTSGNNWDHWGVDEVQIVCPQSQNIFWSNGPTNTLSQTVTPTTTTEYIIAIFDSLGNISTDTVVVNVIPEPSADFDVVSPVCLNQPSTIDFSGSNTGTVAYTYDFDGGTVVSGSGSGPYEVSWSTPGTYTVTLTSTAGPCSNTETRTVVVNSDITVTVSPVSASVCPDSSVTITATGGSTYVWATDPSLDSDSTASVSATPTATTTYYVTGTNIQGCTGSASATVSLYSAPSIAITPVPGNGCTPLPVDFNPDVSPGATSYLWDFGDAGSGYQNSSTQQSPVHVYHNAGSYDVTLNVISNQGCPGSATFHSLVTTYDVPVAAFLADSSTLNMMNPTVGFTDMSTGALNWYWDFGEPGSYSNYSNQSNPFHTYGSTGEYIVWMIVDNGYCSDSAYTIISVIQDIAFYMPSAFSPFNEDGVNDVFGPSGIGAGLGDNTFSMRIYDRWGKLVFESKDFFTGWDGKYNGAFVQPGVYTYFVEVQYADKLWRKFWGKVTLVE</sequence>
<dbReference type="InterPro" id="IPR049419">
    <property type="entry name" value="Reelin_subrepeat-B"/>
</dbReference>
<accession>A0A644XLX9</accession>
<dbReference type="Gene3D" id="2.60.40.10">
    <property type="entry name" value="Immunoglobulins"/>
    <property type="match status" value="3"/>
</dbReference>
<protein>
    <recommendedName>
        <fullName evidence="1">PKD domain-containing protein</fullName>
    </recommendedName>
</protein>
<dbReference type="NCBIfam" id="TIGR04131">
    <property type="entry name" value="Bac_Flav_CTERM"/>
    <property type="match status" value="1"/>
</dbReference>
<reference evidence="2" key="1">
    <citation type="submission" date="2019-08" db="EMBL/GenBank/DDBJ databases">
        <authorList>
            <person name="Kucharzyk K."/>
            <person name="Murdoch R.W."/>
            <person name="Higgins S."/>
            <person name="Loffler F."/>
        </authorList>
    </citation>
    <scope>NUCLEOTIDE SEQUENCE</scope>
</reference>
<dbReference type="InterPro" id="IPR035986">
    <property type="entry name" value="PKD_dom_sf"/>
</dbReference>
<dbReference type="InterPro" id="IPR013783">
    <property type="entry name" value="Ig-like_fold"/>
</dbReference>
<feature type="domain" description="PKD" evidence="1">
    <location>
        <begin position="291"/>
        <end position="356"/>
    </location>
</feature>
<dbReference type="EMBL" id="VSSQ01002752">
    <property type="protein sequence ID" value="MPM17200.1"/>
    <property type="molecule type" value="Genomic_DNA"/>
</dbReference>
<name>A0A644XLX9_9ZZZZ</name>
<dbReference type="InterPro" id="IPR000601">
    <property type="entry name" value="PKD_dom"/>
</dbReference>
<dbReference type="SMART" id="SM00089">
    <property type="entry name" value="PKD"/>
    <property type="match status" value="3"/>
</dbReference>
<comment type="caution">
    <text evidence="2">The sequence shown here is derived from an EMBL/GenBank/DDBJ whole genome shotgun (WGS) entry which is preliminary data.</text>
</comment>
<feature type="domain" description="PKD" evidence="1">
    <location>
        <begin position="430"/>
        <end position="513"/>
    </location>
</feature>
<proteinExistence type="predicted"/>
<dbReference type="Gene3D" id="2.60.120.260">
    <property type="entry name" value="Galactose-binding domain-like"/>
    <property type="match status" value="1"/>
</dbReference>
<dbReference type="Pfam" id="PF18911">
    <property type="entry name" value="PKD_4"/>
    <property type="match status" value="1"/>
</dbReference>
<evidence type="ECO:0000259" key="1">
    <source>
        <dbReference type="PROSITE" id="PS50093"/>
    </source>
</evidence>
<dbReference type="PROSITE" id="PS50093">
    <property type="entry name" value="PKD"/>
    <property type="match status" value="3"/>
</dbReference>
<organism evidence="2">
    <name type="scientific">bioreactor metagenome</name>
    <dbReference type="NCBI Taxonomy" id="1076179"/>
    <lineage>
        <taxon>unclassified sequences</taxon>
        <taxon>metagenomes</taxon>
        <taxon>ecological metagenomes</taxon>
    </lineage>
</organism>
<dbReference type="SUPFAM" id="SSF49299">
    <property type="entry name" value="PKD domain"/>
    <property type="match status" value="3"/>
</dbReference>
<dbReference type="CDD" id="cd00146">
    <property type="entry name" value="PKD"/>
    <property type="match status" value="2"/>
</dbReference>
<dbReference type="Pfam" id="PF00801">
    <property type="entry name" value="PKD"/>
    <property type="match status" value="2"/>
</dbReference>
<dbReference type="AlphaFoldDB" id="A0A644XLX9"/>
<feature type="domain" description="PKD" evidence="1">
    <location>
        <begin position="518"/>
        <end position="585"/>
    </location>
</feature>